<comment type="caution">
    <text evidence="8">The sequence shown here is derived from an EMBL/GenBank/DDBJ whole genome shotgun (WGS) entry which is preliminary data.</text>
</comment>
<dbReference type="Pfam" id="PF04055">
    <property type="entry name" value="Radical_SAM"/>
    <property type="match status" value="1"/>
</dbReference>
<dbReference type="PANTHER" id="PTHR43273:SF8">
    <property type="entry name" value="RADICAL SAM DOMAIN PROTEIN"/>
    <property type="match status" value="1"/>
</dbReference>
<protein>
    <submittedName>
        <fullName evidence="8">Radical SAM protein</fullName>
    </submittedName>
</protein>
<name>A0A558A8Y4_9PSEU</name>
<dbReference type="AlphaFoldDB" id="A0A558A8Y4"/>
<dbReference type="InterPro" id="IPR000385">
    <property type="entry name" value="MoaA_NifB_PqqE_Fe-S-bd_CS"/>
</dbReference>
<dbReference type="Gene3D" id="3.20.20.70">
    <property type="entry name" value="Aldolase class I"/>
    <property type="match status" value="1"/>
</dbReference>
<dbReference type="EMBL" id="VJZA01000033">
    <property type="protein sequence ID" value="TVT20718.1"/>
    <property type="molecule type" value="Genomic_DNA"/>
</dbReference>
<organism evidence="8 9">
    <name type="scientific">Amycolatopsis acidiphila</name>
    <dbReference type="NCBI Taxonomy" id="715473"/>
    <lineage>
        <taxon>Bacteria</taxon>
        <taxon>Bacillati</taxon>
        <taxon>Actinomycetota</taxon>
        <taxon>Actinomycetes</taxon>
        <taxon>Pseudonocardiales</taxon>
        <taxon>Pseudonocardiaceae</taxon>
        <taxon>Amycolatopsis</taxon>
    </lineage>
</organism>
<dbReference type="InterPro" id="IPR007197">
    <property type="entry name" value="rSAM"/>
</dbReference>
<dbReference type="PROSITE" id="PS51918">
    <property type="entry name" value="RADICAL_SAM"/>
    <property type="match status" value="1"/>
</dbReference>
<dbReference type="GO" id="GO:0046872">
    <property type="term" value="F:metal ion binding"/>
    <property type="evidence" value="ECO:0007669"/>
    <property type="project" value="UniProtKB-KW"/>
</dbReference>
<dbReference type="PANTHER" id="PTHR43273">
    <property type="entry name" value="ANAEROBIC SULFATASE-MATURATING ENZYME HOMOLOG ASLB-RELATED"/>
    <property type="match status" value="1"/>
</dbReference>
<dbReference type="NCBIfam" id="NF041718">
    <property type="entry name" value="rSAM_phane_AMC"/>
    <property type="match status" value="1"/>
</dbReference>
<dbReference type="SFLD" id="SFLDG01067">
    <property type="entry name" value="SPASM/twitch_domain_containing"/>
    <property type="match status" value="1"/>
</dbReference>
<feature type="domain" description="Radical SAM core" evidence="7">
    <location>
        <begin position="2"/>
        <end position="230"/>
    </location>
</feature>
<dbReference type="SFLD" id="SFLDG01386">
    <property type="entry name" value="main_SPASM_domain-containing"/>
    <property type="match status" value="1"/>
</dbReference>
<dbReference type="InterPro" id="IPR023867">
    <property type="entry name" value="Sulphatase_maturase_rSAM"/>
</dbReference>
<dbReference type="CDD" id="cd01335">
    <property type="entry name" value="Radical_SAM"/>
    <property type="match status" value="1"/>
</dbReference>
<evidence type="ECO:0000313" key="9">
    <source>
        <dbReference type="Proteomes" id="UP000318578"/>
    </source>
</evidence>
<dbReference type="RefSeq" id="WP_144640775.1">
    <property type="nucleotide sequence ID" value="NZ_BNAX01000007.1"/>
</dbReference>
<evidence type="ECO:0000256" key="1">
    <source>
        <dbReference type="ARBA" id="ARBA00001966"/>
    </source>
</evidence>
<sequence>MFAAPRSVILQLATACNLNCTYCYLPFRREHLTMSAPVAQAVAASVRPWTGSGPVEVCWHGGEPLTLGPKRFGLLLDCFAGLDVRHVVQTNATLITDAWCDLFEAYGVSVGVSVDGFAADTAARVDLQGRPAYARIMRGIAWLRERGHPLSIIAVVSDPTPERARRLYDFAVEVGCVALGVNIEETEGVNQASNAHDFTTVTAFWTALAEAWQANPVVQVRELERALGFAGSVLQWPERPPAPRLDPLPTMAYDGSVTLISPELAGFDSPKHGRLSCGNVLDTSLDELIQTGLSSVWVREFLDGVTACQASCPYFAFCGGAHPANRYFEHGRFDTTETNYCRNSKIALVEGVLHHADTCRDADPSHPRV</sequence>
<evidence type="ECO:0000256" key="2">
    <source>
        <dbReference type="ARBA" id="ARBA00022485"/>
    </source>
</evidence>
<dbReference type="Proteomes" id="UP000318578">
    <property type="component" value="Unassembled WGS sequence"/>
</dbReference>
<dbReference type="GO" id="GO:0016491">
    <property type="term" value="F:oxidoreductase activity"/>
    <property type="evidence" value="ECO:0007669"/>
    <property type="project" value="InterPro"/>
</dbReference>
<proteinExistence type="predicted"/>
<dbReference type="PROSITE" id="PS01305">
    <property type="entry name" value="MOAA_NIFB_PQQE"/>
    <property type="match status" value="1"/>
</dbReference>
<dbReference type="SFLD" id="SFLDS00029">
    <property type="entry name" value="Radical_SAM"/>
    <property type="match status" value="1"/>
</dbReference>
<keyword evidence="6" id="KW-0411">Iron-sulfur</keyword>
<comment type="cofactor">
    <cofactor evidence="1">
        <name>[4Fe-4S] cluster</name>
        <dbReference type="ChEBI" id="CHEBI:49883"/>
    </cofactor>
</comment>
<dbReference type="OrthoDB" id="9782387at2"/>
<reference evidence="8 9" key="1">
    <citation type="submission" date="2019-07" db="EMBL/GenBank/DDBJ databases">
        <title>New species of Amycolatopsis and Streptomyces.</title>
        <authorList>
            <person name="Duangmal K."/>
            <person name="Teo W.F.A."/>
            <person name="Lipun K."/>
        </authorList>
    </citation>
    <scope>NUCLEOTIDE SEQUENCE [LARGE SCALE GENOMIC DNA]</scope>
    <source>
        <strain evidence="8 9">JCM 30562</strain>
    </source>
</reference>
<dbReference type="GO" id="GO:0051539">
    <property type="term" value="F:4 iron, 4 sulfur cluster binding"/>
    <property type="evidence" value="ECO:0007669"/>
    <property type="project" value="UniProtKB-KW"/>
</dbReference>
<evidence type="ECO:0000256" key="5">
    <source>
        <dbReference type="ARBA" id="ARBA00023004"/>
    </source>
</evidence>
<dbReference type="SUPFAM" id="SSF102114">
    <property type="entry name" value="Radical SAM enzymes"/>
    <property type="match status" value="1"/>
</dbReference>
<evidence type="ECO:0000256" key="6">
    <source>
        <dbReference type="ARBA" id="ARBA00023014"/>
    </source>
</evidence>
<evidence type="ECO:0000259" key="7">
    <source>
        <dbReference type="PROSITE" id="PS51918"/>
    </source>
</evidence>
<evidence type="ECO:0000313" key="8">
    <source>
        <dbReference type="EMBL" id="TVT20718.1"/>
    </source>
</evidence>
<evidence type="ECO:0000256" key="4">
    <source>
        <dbReference type="ARBA" id="ARBA00022723"/>
    </source>
</evidence>
<accession>A0A558A8Y4</accession>
<gene>
    <name evidence="8" type="ORF">FNH06_19580</name>
</gene>
<keyword evidence="4" id="KW-0479">Metal-binding</keyword>
<dbReference type="InterPro" id="IPR058240">
    <property type="entry name" value="rSAM_sf"/>
</dbReference>
<keyword evidence="2" id="KW-0004">4Fe-4S</keyword>
<dbReference type="InterPro" id="IPR013785">
    <property type="entry name" value="Aldolase_TIM"/>
</dbReference>
<evidence type="ECO:0000256" key="3">
    <source>
        <dbReference type="ARBA" id="ARBA00022691"/>
    </source>
</evidence>
<dbReference type="SFLD" id="SFLDG01072">
    <property type="entry name" value="dehydrogenase_like"/>
    <property type="match status" value="1"/>
</dbReference>
<keyword evidence="3" id="KW-0949">S-adenosyl-L-methionine</keyword>
<keyword evidence="9" id="KW-1185">Reference proteome</keyword>
<keyword evidence="5" id="KW-0408">Iron</keyword>